<organism evidence="1">
    <name type="scientific">marine metagenome</name>
    <dbReference type="NCBI Taxonomy" id="408172"/>
    <lineage>
        <taxon>unclassified sequences</taxon>
        <taxon>metagenomes</taxon>
        <taxon>ecological metagenomes</taxon>
    </lineage>
</organism>
<accession>A0A381Z0M7</accession>
<evidence type="ECO:0008006" key="2">
    <source>
        <dbReference type="Google" id="ProtNLM"/>
    </source>
</evidence>
<name>A0A381Z0M7_9ZZZZ</name>
<gene>
    <name evidence="1" type="ORF">METZ01_LOCUS135141</name>
</gene>
<reference evidence="1" key="1">
    <citation type="submission" date="2018-05" db="EMBL/GenBank/DDBJ databases">
        <authorList>
            <person name="Lanie J.A."/>
            <person name="Ng W.-L."/>
            <person name="Kazmierczak K.M."/>
            <person name="Andrzejewski T.M."/>
            <person name="Davidsen T.M."/>
            <person name="Wayne K.J."/>
            <person name="Tettelin H."/>
            <person name="Glass J.I."/>
            <person name="Rusch D."/>
            <person name="Podicherti R."/>
            <person name="Tsui H.-C.T."/>
            <person name="Winkler M.E."/>
        </authorList>
    </citation>
    <scope>NUCLEOTIDE SEQUENCE</scope>
</reference>
<dbReference type="EMBL" id="UINC01019437">
    <property type="protein sequence ID" value="SVA82287.1"/>
    <property type="molecule type" value="Genomic_DNA"/>
</dbReference>
<dbReference type="SUPFAM" id="SSF52540">
    <property type="entry name" value="P-loop containing nucleoside triphosphate hydrolases"/>
    <property type="match status" value="1"/>
</dbReference>
<dbReference type="Gene3D" id="3.40.50.300">
    <property type="entry name" value="P-loop containing nucleotide triphosphate hydrolases"/>
    <property type="match status" value="1"/>
</dbReference>
<sequence>MSAQTKSWHRLSQISISGQIGSAYLFSGPPGCGKESMAIHFSQLLNCENPTDIPCGRC</sequence>
<proteinExistence type="predicted"/>
<dbReference type="InterPro" id="IPR027417">
    <property type="entry name" value="P-loop_NTPase"/>
</dbReference>
<dbReference type="Pfam" id="PF13177">
    <property type="entry name" value="DNA_pol3_delta2"/>
    <property type="match status" value="1"/>
</dbReference>
<evidence type="ECO:0000313" key="1">
    <source>
        <dbReference type="EMBL" id="SVA82287.1"/>
    </source>
</evidence>
<protein>
    <recommendedName>
        <fullName evidence="2">DNA polymerase III subunit delta</fullName>
    </recommendedName>
</protein>
<feature type="non-terminal residue" evidence="1">
    <location>
        <position position="58"/>
    </location>
</feature>
<dbReference type="AlphaFoldDB" id="A0A381Z0M7"/>